<dbReference type="Proteomes" id="UP001454036">
    <property type="component" value="Unassembled WGS sequence"/>
</dbReference>
<gene>
    <name evidence="2" type="ORF">LIER_35458</name>
</gene>
<name>A0AAV3NS51_LITER</name>
<comment type="caution">
    <text evidence="2">The sequence shown here is derived from an EMBL/GenBank/DDBJ whole genome shotgun (WGS) entry which is preliminary data.</text>
</comment>
<dbReference type="AlphaFoldDB" id="A0AAV3NS51"/>
<sequence length="140" mass="15421">MKSVGGKHDPQLTLNAHWLKNGLQVSDELNRLNRRTNPIKLRRICPQETVEEFTLKLNLLLSCYLGMYQILSHLYLILRNWINWGIRTDSGSLRSYTGLALSHNSASVSASSGSTTGTPRSTSGTSRGTGHSTHVASLTV</sequence>
<reference evidence="2 3" key="1">
    <citation type="submission" date="2024-01" db="EMBL/GenBank/DDBJ databases">
        <title>The complete chloroplast genome sequence of Lithospermum erythrorhizon: insights into the phylogenetic relationship among Boraginaceae species and the maternal lineages of purple gromwells.</title>
        <authorList>
            <person name="Okada T."/>
            <person name="Watanabe K."/>
        </authorList>
    </citation>
    <scope>NUCLEOTIDE SEQUENCE [LARGE SCALE GENOMIC DNA]</scope>
</reference>
<accession>A0AAV3NS51</accession>
<evidence type="ECO:0000313" key="3">
    <source>
        <dbReference type="Proteomes" id="UP001454036"/>
    </source>
</evidence>
<protein>
    <submittedName>
        <fullName evidence="2">Uncharacterized protein</fullName>
    </submittedName>
</protein>
<proteinExistence type="predicted"/>
<dbReference type="EMBL" id="BAABME010015553">
    <property type="protein sequence ID" value="GAA0141778.1"/>
    <property type="molecule type" value="Genomic_DNA"/>
</dbReference>
<feature type="region of interest" description="Disordered" evidence="1">
    <location>
        <begin position="106"/>
        <end position="140"/>
    </location>
</feature>
<evidence type="ECO:0000313" key="2">
    <source>
        <dbReference type="EMBL" id="GAA0141778.1"/>
    </source>
</evidence>
<organism evidence="2 3">
    <name type="scientific">Lithospermum erythrorhizon</name>
    <name type="common">Purple gromwell</name>
    <name type="synonym">Lithospermum officinale var. erythrorhizon</name>
    <dbReference type="NCBI Taxonomy" id="34254"/>
    <lineage>
        <taxon>Eukaryota</taxon>
        <taxon>Viridiplantae</taxon>
        <taxon>Streptophyta</taxon>
        <taxon>Embryophyta</taxon>
        <taxon>Tracheophyta</taxon>
        <taxon>Spermatophyta</taxon>
        <taxon>Magnoliopsida</taxon>
        <taxon>eudicotyledons</taxon>
        <taxon>Gunneridae</taxon>
        <taxon>Pentapetalae</taxon>
        <taxon>asterids</taxon>
        <taxon>lamiids</taxon>
        <taxon>Boraginales</taxon>
        <taxon>Boraginaceae</taxon>
        <taxon>Boraginoideae</taxon>
        <taxon>Lithospermeae</taxon>
        <taxon>Lithospermum</taxon>
    </lineage>
</organism>
<keyword evidence="3" id="KW-1185">Reference proteome</keyword>
<evidence type="ECO:0000256" key="1">
    <source>
        <dbReference type="SAM" id="MobiDB-lite"/>
    </source>
</evidence>